<dbReference type="AlphaFoldDB" id="A0A0C1D593"/>
<keyword evidence="1" id="KW-0472">Membrane</keyword>
<dbReference type="InterPro" id="IPR054331">
    <property type="entry name" value="LiaF_TM"/>
</dbReference>
<accession>A0A0C1D593</accession>
<protein>
    <recommendedName>
        <fullName evidence="2">LiaF transmembrane domain-containing protein</fullName>
    </recommendedName>
</protein>
<dbReference type="RefSeq" id="WP_039478907.1">
    <property type="nucleotide sequence ID" value="NZ_JSYN01000022.1"/>
</dbReference>
<evidence type="ECO:0000256" key="1">
    <source>
        <dbReference type="SAM" id="Phobius"/>
    </source>
</evidence>
<dbReference type="Proteomes" id="UP000031246">
    <property type="component" value="Unassembled WGS sequence"/>
</dbReference>
<proteinExistence type="predicted"/>
<feature type="transmembrane region" description="Helical" evidence="1">
    <location>
        <begin position="63"/>
        <end position="81"/>
    </location>
</feature>
<dbReference type="EMBL" id="JSYN01000022">
    <property type="protein sequence ID" value="KIA92171.1"/>
    <property type="molecule type" value="Genomic_DNA"/>
</dbReference>
<dbReference type="Pfam" id="PF22570">
    <property type="entry name" value="LiaF-TM"/>
    <property type="match status" value="1"/>
</dbReference>
<feature type="transmembrane region" description="Helical" evidence="1">
    <location>
        <begin position="87"/>
        <end position="105"/>
    </location>
</feature>
<evidence type="ECO:0000313" key="4">
    <source>
        <dbReference type="Proteomes" id="UP000031246"/>
    </source>
</evidence>
<evidence type="ECO:0000313" key="3">
    <source>
        <dbReference type="EMBL" id="KIA92171.1"/>
    </source>
</evidence>
<feature type="domain" description="LiaF transmembrane" evidence="2">
    <location>
        <begin position="16"/>
        <end position="109"/>
    </location>
</feature>
<feature type="transmembrane region" description="Helical" evidence="1">
    <location>
        <begin position="14"/>
        <end position="33"/>
    </location>
</feature>
<keyword evidence="1" id="KW-1133">Transmembrane helix</keyword>
<organism evidence="3 4">
    <name type="scientific">Pedobacter kyungheensis</name>
    <dbReference type="NCBI Taxonomy" id="1069985"/>
    <lineage>
        <taxon>Bacteria</taxon>
        <taxon>Pseudomonadati</taxon>
        <taxon>Bacteroidota</taxon>
        <taxon>Sphingobacteriia</taxon>
        <taxon>Sphingobacteriales</taxon>
        <taxon>Sphingobacteriaceae</taxon>
        <taxon>Pedobacter</taxon>
    </lineage>
</organism>
<keyword evidence="1" id="KW-0812">Transmembrane</keyword>
<reference evidence="3 4" key="1">
    <citation type="submission" date="2014-10" db="EMBL/GenBank/DDBJ databases">
        <title>Pedobacter Kyungheensis.</title>
        <authorList>
            <person name="Anderson B.M."/>
            <person name="Newman J.D."/>
        </authorList>
    </citation>
    <scope>NUCLEOTIDE SEQUENCE [LARGE SCALE GENOMIC DNA]</scope>
    <source>
        <strain evidence="3 4">KACC 16221</strain>
    </source>
</reference>
<sequence length="129" mass="14596">METFIKKNHADKQFGLGILILVIGSVCLLRNSGIDIPHWILKWHTIMLGVGLWLGYRKDFNGNGWLALTIIGGLFTLKSITVFDFDVSRISTALVLIGLGLYVILKPKRVQNFDQYFEKKPVDFSNKGE</sequence>
<keyword evidence="4" id="KW-1185">Reference proteome</keyword>
<dbReference type="OrthoDB" id="129627at2"/>
<comment type="caution">
    <text evidence="3">The sequence shown here is derived from an EMBL/GenBank/DDBJ whole genome shotgun (WGS) entry which is preliminary data.</text>
</comment>
<feature type="transmembrane region" description="Helical" evidence="1">
    <location>
        <begin position="39"/>
        <end position="56"/>
    </location>
</feature>
<evidence type="ECO:0000259" key="2">
    <source>
        <dbReference type="Pfam" id="PF22570"/>
    </source>
</evidence>
<gene>
    <name evidence="3" type="ORF">OC25_17950</name>
</gene>
<name>A0A0C1D593_9SPHI</name>